<feature type="domain" description="DH" evidence="1">
    <location>
        <begin position="80"/>
        <end position="128"/>
    </location>
</feature>
<dbReference type="InterPro" id="IPR051092">
    <property type="entry name" value="FYVE_RhoGEF_PH"/>
</dbReference>
<dbReference type="GO" id="GO:0046847">
    <property type="term" value="P:filopodium assembly"/>
    <property type="evidence" value="ECO:0007669"/>
    <property type="project" value="TreeGrafter"/>
</dbReference>
<dbReference type="InterPro" id="IPR035899">
    <property type="entry name" value="DBL_dom_sf"/>
</dbReference>
<evidence type="ECO:0000313" key="2">
    <source>
        <dbReference type="EMBL" id="VDK57918.1"/>
    </source>
</evidence>
<dbReference type="Gene3D" id="1.20.900.10">
    <property type="entry name" value="Dbl homology (DH) domain"/>
    <property type="match status" value="1"/>
</dbReference>
<dbReference type="PANTHER" id="PTHR12673:SF241">
    <property type="entry name" value="DH DOMAIN-CONTAINING PROTEIN"/>
    <property type="match status" value="1"/>
</dbReference>
<dbReference type="InterPro" id="IPR000219">
    <property type="entry name" value="DH_dom"/>
</dbReference>
<dbReference type="Proteomes" id="UP000271098">
    <property type="component" value="Unassembled WGS sequence"/>
</dbReference>
<dbReference type="Pfam" id="PF00621">
    <property type="entry name" value="RhoGEF"/>
    <property type="match status" value="1"/>
</dbReference>
<protein>
    <submittedName>
        <fullName evidence="4">DH domain-containing protein</fullName>
    </submittedName>
</protein>
<dbReference type="SUPFAM" id="SSF48065">
    <property type="entry name" value="DBL homology domain (DH-domain)"/>
    <property type="match status" value="1"/>
</dbReference>
<dbReference type="WBParaSite" id="GPUH_0000732001-mRNA-1">
    <property type="protein sequence ID" value="GPUH_0000732001-mRNA-1"/>
    <property type="gene ID" value="GPUH_0000732001"/>
</dbReference>
<dbReference type="GO" id="GO:0005085">
    <property type="term" value="F:guanyl-nucleotide exchange factor activity"/>
    <property type="evidence" value="ECO:0007669"/>
    <property type="project" value="InterPro"/>
</dbReference>
<dbReference type="GO" id="GO:0005737">
    <property type="term" value="C:cytoplasm"/>
    <property type="evidence" value="ECO:0007669"/>
    <property type="project" value="TreeGrafter"/>
</dbReference>
<organism evidence="4">
    <name type="scientific">Gongylonema pulchrum</name>
    <dbReference type="NCBI Taxonomy" id="637853"/>
    <lineage>
        <taxon>Eukaryota</taxon>
        <taxon>Metazoa</taxon>
        <taxon>Ecdysozoa</taxon>
        <taxon>Nematoda</taxon>
        <taxon>Chromadorea</taxon>
        <taxon>Rhabditida</taxon>
        <taxon>Spirurina</taxon>
        <taxon>Spiruromorpha</taxon>
        <taxon>Spiruroidea</taxon>
        <taxon>Gongylonematidae</taxon>
        <taxon>Gongylonema</taxon>
    </lineage>
</organism>
<evidence type="ECO:0000313" key="4">
    <source>
        <dbReference type="WBParaSite" id="GPUH_0000732001-mRNA-1"/>
    </source>
</evidence>
<dbReference type="GO" id="GO:0007010">
    <property type="term" value="P:cytoskeleton organization"/>
    <property type="evidence" value="ECO:0007669"/>
    <property type="project" value="TreeGrafter"/>
</dbReference>
<evidence type="ECO:0000259" key="1">
    <source>
        <dbReference type="Pfam" id="PF00621"/>
    </source>
</evidence>
<evidence type="ECO:0000313" key="3">
    <source>
        <dbReference type="Proteomes" id="UP000271098"/>
    </source>
</evidence>
<dbReference type="OrthoDB" id="245697at2759"/>
<sequence length="131" mass="15146">EDLSEEEADDASDDVVVDAQSQISEIPETQSVVISGGSLNRVPAVKEKIKKRTEKAWLAAKELVDSEQRYVDKLRLLDEVRISDVLRKRAPFLKMYSEYTNNYKLATKIFDECLKKKRRFAQIVHEIEVLF</sequence>
<accession>A0A183DF20</accession>
<dbReference type="AlphaFoldDB" id="A0A183DF20"/>
<name>A0A183DF20_9BILA</name>
<dbReference type="PANTHER" id="PTHR12673">
    <property type="entry name" value="FACIOGENITAL DYSPLASIA PROTEIN"/>
    <property type="match status" value="1"/>
</dbReference>
<keyword evidence="3" id="KW-1185">Reference proteome</keyword>
<reference evidence="2 3" key="2">
    <citation type="submission" date="2018-11" db="EMBL/GenBank/DDBJ databases">
        <authorList>
            <consortium name="Pathogen Informatics"/>
        </authorList>
    </citation>
    <scope>NUCLEOTIDE SEQUENCE [LARGE SCALE GENOMIC DNA]</scope>
</reference>
<reference evidence="4" key="1">
    <citation type="submission" date="2016-06" db="UniProtKB">
        <authorList>
            <consortium name="WormBaseParasite"/>
        </authorList>
    </citation>
    <scope>IDENTIFICATION</scope>
</reference>
<proteinExistence type="predicted"/>
<dbReference type="EMBL" id="UYRT01018718">
    <property type="protein sequence ID" value="VDK57918.1"/>
    <property type="molecule type" value="Genomic_DNA"/>
</dbReference>
<gene>
    <name evidence="2" type="ORF">GPUH_LOCUS7311</name>
</gene>